<evidence type="ECO:0000313" key="2">
    <source>
        <dbReference type="Proteomes" id="UP000186601"/>
    </source>
</evidence>
<proteinExistence type="predicted"/>
<organism evidence="1 2">
    <name type="scientific">Hermanssonia centrifuga</name>
    <dbReference type="NCBI Taxonomy" id="98765"/>
    <lineage>
        <taxon>Eukaryota</taxon>
        <taxon>Fungi</taxon>
        <taxon>Dikarya</taxon>
        <taxon>Basidiomycota</taxon>
        <taxon>Agaricomycotina</taxon>
        <taxon>Agaricomycetes</taxon>
        <taxon>Polyporales</taxon>
        <taxon>Meruliaceae</taxon>
        <taxon>Hermanssonia</taxon>
    </lineage>
</organism>
<dbReference type="EMBL" id="MLYV02000883">
    <property type="protein sequence ID" value="PSR75556.1"/>
    <property type="molecule type" value="Genomic_DNA"/>
</dbReference>
<dbReference type="Proteomes" id="UP000186601">
    <property type="component" value="Unassembled WGS sequence"/>
</dbReference>
<sequence>MHIYGQPSPSRYSAAREGITQRQSILMRQAEIQALRFRKKRPRFHIPSWRKATTAAPSGLESHLLRLL</sequence>
<reference evidence="1 2" key="1">
    <citation type="submission" date="2018-02" db="EMBL/GenBank/DDBJ databases">
        <title>Genome sequence of the basidiomycete white-rot fungus Phlebia centrifuga.</title>
        <authorList>
            <person name="Granchi Z."/>
            <person name="Peng M."/>
            <person name="de Vries R.P."/>
            <person name="Hilden K."/>
            <person name="Makela M.R."/>
            <person name="Grigoriev I."/>
            <person name="Riley R."/>
        </authorList>
    </citation>
    <scope>NUCLEOTIDE SEQUENCE [LARGE SCALE GENOMIC DNA]</scope>
    <source>
        <strain evidence="1 2">FBCC195</strain>
    </source>
</reference>
<accession>A0A2R6NRT1</accession>
<evidence type="ECO:0000313" key="1">
    <source>
        <dbReference type="EMBL" id="PSR75556.1"/>
    </source>
</evidence>
<gene>
    <name evidence="1" type="ORF">PHLCEN_2v9036</name>
</gene>
<name>A0A2R6NRT1_9APHY</name>
<comment type="caution">
    <text evidence="1">The sequence shown here is derived from an EMBL/GenBank/DDBJ whole genome shotgun (WGS) entry which is preliminary data.</text>
</comment>
<keyword evidence="2" id="KW-1185">Reference proteome</keyword>
<dbReference type="AlphaFoldDB" id="A0A2R6NRT1"/>
<protein>
    <submittedName>
        <fullName evidence="1">Uncharacterized protein</fullName>
    </submittedName>
</protein>